<organism evidence="1 2">
    <name type="scientific">Methylocucumis oryzae</name>
    <dbReference type="NCBI Taxonomy" id="1632867"/>
    <lineage>
        <taxon>Bacteria</taxon>
        <taxon>Pseudomonadati</taxon>
        <taxon>Pseudomonadota</taxon>
        <taxon>Gammaproteobacteria</taxon>
        <taxon>Methylococcales</taxon>
        <taxon>Methylococcaceae</taxon>
        <taxon>Methylocucumis</taxon>
    </lineage>
</organism>
<comment type="caution">
    <text evidence="1">The sequence shown here is derived from an EMBL/GenBank/DDBJ whole genome shotgun (WGS) entry which is preliminary data.</text>
</comment>
<evidence type="ECO:0000313" key="1">
    <source>
        <dbReference type="EMBL" id="KJV06626.1"/>
    </source>
</evidence>
<reference evidence="2" key="1">
    <citation type="submission" date="2015-03" db="EMBL/GenBank/DDBJ databases">
        <title>Draft genome sequence of a novel methanotroph (Sn10-6) isolated from flooded ricefield rhizosphere in India.</title>
        <authorList>
            <person name="Pandit P.S."/>
            <person name="Pore S.D."/>
            <person name="Arora P."/>
            <person name="Kapse N.G."/>
            <person name="Dhakephalkar P.K."/>
            <person name="Rahalkar M.C."/>
        </authorList>
    </citation>
    <scope>NUCLEOTIDE SEQUENCE [LARGE SCALE GENOMIC DNA]</scope>
    <source>
        <strain evidence="2">Sn10-6</strain>
    </source>
</reference>
<protein>
    <submittedName>
        <fullName evidence="1">Uncharacterized protein</fullName>
    </submittedName>
</protein>
<accession>A0A0F3IIT2</accession>
<dbReference type="AlphaFoldDB" id="A0A0F3IIT2"/>
<name>A0A0F3IIT2_9GAMM</name>
<evidence type="ECO:0000313" key="2">
    <source>
        <dbReference type="Proteomes" id="UP000033684"/>
    </source>
</evidence>
<reference evidence="1 2" key="2">
    <citation type="journal article" date="2016" name="Microb. Ecol.">
        <title>Genome Characteristics of a Novel Type I Methanotroph (Sn10-6) Isolated from a Flooded Indian Rice Field.</title>
        <authorList>
            <person name="Rahalkar M.C."/>
            <person name="Pandit P.S."/>
            <person name="Dhakephalkar P.K."/>
            <person name="Pore S."/>
            <person name="Arora P."/>
            <person name="Kapse N."/>
        </authorList>
    </citation>
    <scope>NUCLEOTIDE SEQUENCE [LARGE SCALE GENOMIC DNA]</scope>
    <source>
        <strain evidence="1 2">Sn10-6</strain>
    </source>
</reference>
<keyword evidence="2" id="KW-1185">Reference proteome</keyword>
<dbReference type="EMBL" id="LAJX01000098">
    <property type="protein sequence ID" value="KJV06626.1"/>
    <property type="molecule type" value="Genomic_DNA"/>
</dbReference>
<dbReference type="Proteomes" id="UP000033684">
    <property type="component" value="Unassembled WGS sequence"/>
</dbReference>
<gene>
    <name evidence="1" type="ORF">VZ94_10030</name>
</gene>
<sequence>MTFNLGIYSNDDAKIVAETLSLNNQILLDVKEEVLRDHSRPFLFRSGVATDIVTGLKLSPFLAYLQTIFYCTD</sequence>
<proteinExistence type="predicted"/>